<name>A0AAV6YVY3_ENGPU</name>
<comment type="caution">
    <text evidence="1">The sequence shown here is derived from an EMBL/GenBank/DDBJ whole genome shotgun (WGS) entry which is preliminary data.</text>
</comment>
<proteinExistence type="predicted"/>
<reference evidence="1" key="1">
    <citation type="thesis" date="2020" institute="ProQuest LLC" country="789 East Eisenhower Parkway, Ann Arbor, MI, USA">
        <title>Comparative Genomics and Chromosome Evolution.</title>
        <authorList>
            <person name="Mudd A.B."/>
        </authorList>
    </citation>
    <scope>NUCLEOTIDE SEQUENCE</scope>
    <source>
        <strain evidence="1">237g6f4</strain>
        <tissue evidence="1">Blood</tissue>
    </source>
</reference>
<organism evidence="1 2">
    <name type="scientific">Engystomops pustulosus</name>
    <name type="common">Tungara frog</name>
    <name type="synonym">Physalaemus pustulosus</name>
    <dbReference type="NCBI Taxonomy" id="76066"/>
    <lineage>
        <taxon>Eukaryota</taxon>
        <taxon>Metazoa</taxon>
        <taxon>Chordata</taxon>
        <taxon>Craniata</taxon>
        <taxon>Vertebrata</taxon>
        <taxon>Euteleostomi</taxon>
        <taxon>Amphibia</taxon>
        <taxon>Batrachia</taxon>
        <taxon>Anura</taxon>
        <taxon>Neobatrachia</taxon>
        <taxon>Hyloidea</taxon>
        <taxon>Leptodactylidae</taxon>
        <taxon>Leiuperinae</taxon>
        <taxon>Engystomops</taxon>
    </lineage>
</organism>
<evidence type="ECO:0000313" key="1">
    <source>
        <dbReference type="EMBL" id="KAG8538101.1"/>
    </source>
</evidence>
<dbReference type="Proteomes" id="UP000824782">
    <property type="component" value="Unassembled WGS sequence"/>
</dbReference>
<keyword evidence="2" id="KW-1185">Reference proteome</keyword>
<sequence length="82" mass="9217">MLNHQKCKSLGRCINKCVCSGKKGFRNVSSMWIFSSSVITSHSLHSSFTAAASITQPLHTLLIYTGCMWPHSLFINEFMCNF</sequence>
<protein>
    <submittedName>
        <fullName evidence="1">Uncharacterized protein</fullName>
    </submittedName>
</protein>
<accession>A0AAV6YVY3</accession>
<dbReference type="EMBL" id="WNYA01023960">
    <property type="protein sequence ID" value="KAG8538101.1"/>
    <property type="molecule type" value="Genomic_DNA"/>
</dbReference>
<dbReference type="AlphaFoldDB" id="A0AAV6YVY3"/>
<evidence type="ECO:0000313" key="2">
    <source>
        <dbReference type="Proteomes" id="UP000824782"/>
    </source>
</evidence>
<gene>
    <name evidence="1" type="ORF">GDO81_023308</name>
</gene>